<keyword evidence="3" id="KW-1185">Reference proteome</keyword>
<accession>A0ABQ9GNI4</accession>
<dbReference type="InterPro" id="IPR013783">
    <property type="entry name" value="Ig-like_fold"/>
</dbReference>
<dbReference type="InterPro" id="IPR036179">
    <property type="entry name" value="Ig-like_dom_sf"/>
</dbReference>
<organism evidence="2 3">
    <name type="scientific">Dryococelus australis</name>
    <dbReference type="NCBI Taxonomy" id="614101"/>
    <lineage>
        <taxon>Eukaryota</taxon>
        <taxon>Metazoa</taxon>
        <taxon>Ecdysozoa</taxon>
        <taxon>Arthropoda</taxon>
        <taxon>Hexapoda</taxon>
        <taxon>Insecta</taxon>
        <taxon>Pterygota</taxon>
        <taxon>Neoptera</taxon>
        <taxon>Polyneoptera</taxon>
        <taxon>Phasmatodea</taxon>
        <taxon>Verophasmatodea</taxon>
        <taxon>Anareolatae</taxon>
        <taxon>Phasmatidae</taxon>
        <taxon>Eurycanthinae</taxon>
        <taxon>Dryococelus</taxon>
    </lineage>
</organism>
<dbReference type="Gene3D" id="2.60.40.10">
    <property type="entry name" value="Immunoglobulins"/>
    <property type="match status" value="1"/>
</dbReference>
<reference evidence="2 3" key="1">
    <citation type="submission" date="2023-02" db="EMBL/GenBank/DDBJ databases">
        <title>LHISI_Scaffold_Assembly.</title>
        <authorList>
            <person name="Stuart O.P."/>
            <person name="Cleave R."/>
            <person name="Magrath M.J.L."/>
            <person name="Mikheyev A.S."/>
        </authorList>
    </citation>
    <scope>NUCLEOTIDE SEQUENCE [LARGE SCALE GENOMIC DNA]</scope>
    <source>
        <strain evidence="2">Daus_M_001</strain>
        <tissue evidence="2">Leg muscle</tissue>
    </source>
</reference>
<dbReference type="PROSITE" id="PS50835">
    <property type="entry name" value="IG_LIKE"/>
    <property type="match status" value="1"/>
</dbReference>
<evidence type="ECO:0000313" key="3">
    <source>
        <dbReference type="Proteomes" id="UP001159363"/>
    </source>
</evidence>
<proteinExistence type="predicted"/>
<evidence type="ECO:0000313" key="2">
    <source>
        <dbReference type="EMBL" id="KAJ8873583.1"/>
    </source>
</evidence>
<evidence type="ECO:0000259" key="1">
    <source>
        <dbReference type="PROSITE" id="PS50835"/>
    </source>
</evidence>
<dbReference type="Proteomes" id="UP001159363">
    <property type="component" value="Chromosome 9"/>
</dbReference>
<comment type="caution">
    <text evidence="2">The sequence shown here is derived from an EMBL/GenBank/DDBJ whole genome shotgun (WGS) entry which is preliminary data.</text>
</comment>
<protein>
    <recommendedName>
        <fullName evidence="1">Ig-like domain-containing protein</fullName>
    </recommendedName>
</protein>
<dbReference type="SUPFAM" id="SSF48726">
    <property type="entry name" value="Immunoglobulin"/>
    <property type="match status" value="1"/>
</dbReference>
<dbReference type="InterPro" id="IPR007110">
    <property type="entry name" value="Ig-like_dom"/>
</dbReference>
<feature type="domain" description="Ig-like" evidence="1">
    <location>
        <begin position="92"/>
        <end position="127"/>
    </location>
</feature>
<name>A0ABQ9GNI4_9NEOP</name>
<dbReference type="EMBL" id="JARBHB010000010">
    <property type="protein sequence ID" value="KAJ8873583.1"/>
    <property type="molecule type" value="Genomic_DNA"/>
</dbReference>
<sequence>MRSTLAYHQGEPGSIPGWFAPGSSHVGVVPHDAVGRRVFPGDLPFFPPQHSVAAPNSPLSTLIGSQDLDVKNLPDLLSHSRCGGAWAHPQGPSFLLEPPGTLEFANSSGAVLSCAASGQPPPDIRWLDSALHELTHLPRLSILAQPIRENGFAHITAVSELPAARVSSRKSKVQLTAPKTREYCTRYQPIHVPIVAAGA</sequence>
<gene>
    <name evidence="2" type="ORF">PR048_024401</name>
</gene>